<evidence type="ECO:0000259" key="1">
    <source>
        <dbReference type="Pfam" id="PF13358"/>
    </source>
</evidence>
<protein>
    <recommendedName>
        <fullName evidence="1">Tc1-like transposase DDE domain-containing protein</fullName>
    </recommendedName>
</protein>
<dbReference type="EMBL" id="JWZT01004931">
    <property type="protein sequence ID" value="KII62612.1"/>
    <property type="molecule type" value="Genomic_DNA"/>
</dbReference>
<dbReference type="GO" id="GO:0003676">
    <property type="term" value="F:nucleic acid binding"/>
    <property type="evidence" value="ECO:0007669"/>
    <property type="project" value="InterPro"/>
</dbReference>
<dbReference type="InterPro" id="IPR038717">
    <property type="entry name" value="Tc1-like_DDE_dom"/>
</dbReference>
<proteinExistence type="predicted"/>
<organism evidence="2 3">
    <name type="scientific">Thelohanellus kitauei</name>
    <name type="common">Myxosporean</name>
    <dbReference type="NCBI Taxonomy" id="669202"/>
    <lineage>
        <taxon>Eukaryota</taxon>
        <taxon>Metazoa</taxon>
        <taxon>Cnidaria</taxon>
        <taxon>Myxozoa</taxon>
        <taxon>Myxosporea</taxon>
        <taxon>Bivalvulida</taxon>
        <taxon>Platysporina</taxon>
        <taxon>Myxobolidae</taxon>
        <taxon>Thelohanellus</taxon>
    </lineage>
</organism>
<dbReference type="Proteomes" id="UP000031668">
    <property type="component" value="Unassembled WGS sequence"/>
</dbReference>
<sequence length="115" mass="13607">MYNCGLGHCRSKIGAFNSKEFIPILTQIFHQTKNVKNSLESRGHDIIFLPPYFHFLNPIEHLFSKWKSIEKADMIIFNSRDFNKVMQRASLQIAIENCQRWIRESTRFISMTLKN</sequence>
<gene>
    <name evidence="2" type="ORF">RF11_14024</name>
</gene>
<evidence type="ECO:0000313" key="2">
    <source>
        <dbReference type="EMBL" id="KII62612.1"/>
    </source>
</evidence>
<keyword evidence="3" id="KW-1185">Reference proteome</keyword>
<accession>A0A0C2J0R7</accession>
<dbReference type="AlphaFoldDB" id="A0A0C2J0R7"/>
<dbReference type="InterPro" id="IPR036397">
    <property type="entry name" value="RNaseH_sf"/>
</dbReference>
<dbReference type="OrthoDB" id="6021308at2759"/>
<reference evidence="2 3" key="1">
    <citation type="journal article" date="2014" name="Genome Biol. Evol.">
        <title>The genome of the myxosporean Thelohanellus kitauei shows adaptations to nutrient acquisition within its fish host.</title>
        <authorList>
            <person name="Yang Y."/>
            <person name="Xiong J."/>
            <person name="Zhou Z."/>
            <person name="Huo F."/>
            <person name="Miao W."/>
            <person name="Ran C."/>
            <person name="Liu Y."/>
            <person name="Zhang J."/>
            <person name="Feng J."/>
            <person name="Wang M."/>
            <person name="Wang M."/>
            <person name="Wang L."/>
            <person name="Yao B."/>
        </authorList>
    </citation>
    <scope>NUCLEOTIDE SEQUENCE [LARGE SCALE GENOMIC DNA]</scope>
    <source>
        <strain evidence="2">Wuqing</strain>
    </source>
</reference>
<comment type="caution">
    <text evidence="2">The sequence shown here is derived from an EMBL/GenBank/DDBJ whole genome shotgun (WGS) entry which is preliminary data.</text>
</comment>
<dbReference type="Gene3D" id="3.30.420.10">
    <property type="entry name" value="Ribonuclease H-like superfamily/Ribonuclease H"/>
    <property type="match status" value="1"/>
</dbReference>
<name>A0A0C2J0R7_THEKT</name>
<dbReference type="Pfam" id="PF13358">
    <property type="entry name" value="DDE_3"/>
    <property type="match status" value="1"/>
</dbReference>
<evidence type="ECO:0000313" key="3">
    <source>
        <dbReference type="Proteomes" id="UP000031668"/>
    </source>
</evidence>
<feature type="domain" description="Tc1-like transposase DDE" evidence="1">
    <location>
        <begin position="29"/>
        <end position="69"/>
    </location>
</feature>